<gene>
    <name evidence="1" type="ORF">RI543_003244</name>
</gene>
<organism evidence="1 2">
    <name type="scientific">Arxiozyma heterogenica</name>
    <dbReference type="NCBI Taxonomy" id="278026"/>
    <lineage>
        <taxon>Eukaryota</taxon>
        <taxon>Fungi</taxon>
        <taxon>Dikarya</taxon>
        <taxon>Ascomycota</taxon>
        <taxon>Saccharomycotina</taxon>
        <taxon>Saccharomycetes</taxon>
        <taxon>Saccharomycetales</taxon>
        <taxon>Saccharomycetaceae</taxon>
        <taxon>Arxiozyma</taxon>
    </lineage>
</organism>
<evidence type="ECO:0008006" key="3">
    <source>
        <dbReference type="Google" id="ProtNLM"/>
    </source>
</evidence>
<keyword evidence="2" id="KW-1185">Reference proteome</keyword>
<dbReference type="EMBL" id="JAWIZZ010000047">
    <property type="protein sequence ID" value="KAK5779353.1"/>
    <property type="molecule type" value="Genomic_DNA"/>
</dbReference>
<protein>
    <recommendedName>
        <fullName evidence="3">Nitrogen regulatory protein areA GATA-like domain-containing protein</fullName>
    </recommendedName>
</protein>
<proteinExistence type="predicted"/>
<accession>A0AAN7WSP2</accession>
<name>A0AAN7WSP2_9SACH</name>
<evidence type="ECO:0000313" key="1">
    <source>
        <dbReference type="EMBL" id="KAK5779353.1"/>
    </source>
</evidence>
<dbReference type="AlphaFoldDB" id="A0AAN7WSP2"/>
<reference evidence="2" key="1">
    <citation type="submission" date="2023-07" db="EMBL/GenBank/DDBJ databases">
        <title>A draft genome of Kazachstania heterogenica Y-27499.</title>
        <authorList>
            <person name="Donic C."/>
            <person name="Kralova J.S."/>
            <person name="Fidel L."/>
            <person name="Ben-Dor S."/>
            <person name="Jung S."/>
        </authorList>
    </citation>
    <scope>NUCLEOTIDE SEQUENCE [LARGE SCALE GENOMIC DNA]</scope>
    <source>
        <strain evidence="2">Y27499</strain>
    </source>
</reference>
<evidence type="ECO:0000313" key="2">
    <source>
        <dbReference type="Proteomes" id="UP001306508"/>
    </source>
</evidence>
<comment type="caution">
    <text evidence="1">The sequence shown here is derived from an EMBL/GenBank/DDBJ whole genome shotgun (WGS) entry which is preliminary data.</text>
</comment>
<sequence length="281" mass="32983">MASLDDTVISKQNMMLLDNVTNYDKMAIDYFHTPWQNIKDLPLSWSLLCKMKKHKLLRLPSCSMEDDLDYNIYLQRLHHCLWRRWSIENFHLNSFKINPLDINWNKETDITILYGPDFSPYTDIEISNTKNNKYNTISFSKFDANKKKEIISDTESLHSEDSLIYSSSLDSSSSLLFDSPKHTTNSTTSKNIPLKKSLRFSEIVKKRNITAYGELKESYIQINDKIHHQHRFRKHERSHSLSSPLFYPTNAVGIDSCAIETDDENDLDDRNDFDDFMFNVM</sequence>
<dbReference type="Proteomes" id="UP001306508">
    <property type="component" value="Unassembled WGS sequence"/>
</dbReference>